<keyword evidence="1" id="KW-1133">Transmembrane helix</keyword>
<dbReference type="AlphaFoldDB" id="A0AAD0TP72"/>
<dbReference type="EMBL" id="CP032744">
    <property type="protein sequence ID" value="AYJ38583.1"/>
    <property type="molecule type" value="Genomic_DNA"/>
</dbReference>
<sequence>MDLIIVIGSIIAGIGIIINVANTRVKYGWFTHYQSRSRPLNYVSLLLIIIGLIIVISKAYLNGQLN</sequence>
<feature type="transmembrane region" description="Helical" evidence="1">
    <location>
        <begin position="42"/>
        <end position="61"/>
    </location>
</feature>
<evidence type="ECO:0000256" key="1">
    <source>
        <dbReference type="SAM" id="Phobius"/>
    </source>
</evidence>
<proteinExistence type="predicted"/>
<dbReference type="Proteomes" id="UP000236162">
    <property type="component" value="Unassembled WGS sequence"/>
</dbReference>
<feature type="transmembrane region" description="Helical" evidence="1">
    <location>
        <begin position="6"/>
        <end position="22"/>
    </location>
</feature>
<reference evidence="2 5" key="2">
    <citation type="submission" date="2018-10" db="EMBL/GenBank/DDBJ databases">
        <title>Genome seuquencing of Lactobacillus species.</title>
        <authorList>
            <person name="Baek C."/>
            <person name="Yi H."/>
        </authorList>
    </citation>
    <scope>NUCLEOTIDE SEQUENCE [LARGE SCALE GENOMIC DNA]</scope>
    <source>
        <strain evidence="2 5">DSM 10667</strain>
    </source>
</reference>
<name>A0AAD0TP72_9LACO</name>
<evidence type="ECO:0000313" key="3">
    <source>
        <dbReference type="EMBL" id="GBF00730.1"/>
    </source>
</evidence>
<keyword evidence="1" id="KW-0812">Transmembrane</keyword>
<dbReference type="EMBL" id="BDOR01000001">
    <property type="protein sequence ID" value="GBF00730.1"/>
    <property type="molecule type" value="Genomic_DNA"/>
</dbReference>
<reference evidence="3 4" key="1">
    <citation type="submission" date="2017-04" db="EMBL/GenBank/DDBJ databases">
        <title>In vitro and in silico characterization of Lactobacillus paraplantarum D2-1, a starter culture for soymilk fermentation.</title>
        <authorList>
            <person name="Endo A."/>
            <person name="Sasaki F."/>
            <person name="Maeno S."/>
            <person name="Kanesaki Y."/>
            <person name="Kubota E."/>
            <person name="Torres G.A."/>
            <person name="Tomita S."/>
            <person name="Nakagawa J."/>
        </authorList>
    </citation>
    <scope>NUCLEOTIDE SEQUENCE [LARGE SCALE GENOMIC DNA]</scope>
    <source>
        <strain evidence="3 4">D2-1</strain>
    </source>
</reference>
<evidence type="ECO:0000313" key="2">
    <source>
        <dbReference type="EMBL" id="AYJ38583.1"/>
    </source>
</evidence>
<protein>
    <submittedName>
        <fullName evidence="3">Membrane protein</fullName>
    </submittedName>
</protein>
<dbReference type="RefSeq" id="WP_021731440.1">
    <property type="nucleotide sequence ID" value="NZ_AVAI01000119.1"/>
</dbReference>
<evidence type="ECO:0000313" key="4">
    <source>
        <dbReference type="Proteomes" id="UP000236162"/>
    </source>
</evidence>
<keyword evidence="1" id="KW-0472">Membrane</keyword>
<organism evidence="2 5">
    <name type="scientific">Lactiplantibacillus paraplantarum</name>
    <dbReference type="NCBI Taxonomy" id="60520"/>
    <lineage>
        <taxon>Bacteria</taxon>
        <taxon>Bacillati</taxon>
        <taxon>Bacillota</taxon>
        <taxon>Bacilli</taxon>
        <taxon>Lactobacillales</taxon>
        <taxon>Lactobacillaceae</taxon>
        <taxon>Lactiplantibacillus</taxon>
    </lineage>
</organism>
<keyword evidence="4" id="KW-1185">Reference proteome</keyword>
<dbReference type="Proteomes" id="UP000277896">
    <property type="component" value="Chromosome"/>
</dbReference>
<accession>A0AAD0TP72</accession>
<gene>
    <name evidence="2" type="ORF">LP667_07035</name>
    <name evidence="3" type="ORF">LPPLD21_00231</name>
</gene>
<evidence type="ECO:0000313" key="5">
    <source>
        <dbReference type="Proteomes" id="UP000277896"/>
    </source>
</evidence>